<evidence type="ECO:0000256" key="1">
    <source>
        <dbReference type="SAM" id="MobiDB-lite"/>
    </source>
</evidence>
<name>A0AAD7D2Q5_MYCRO</name>
<reference evidence="2" key="1">
    <citation type="submission" date="2023-03" db="EMBL/GenBank/DDBJ databases">
        <title>Massive genome expansion in bonnet fungi (Mycena s.s.) driven by repeated elements and novel gene families across ecological guilds.</title>
        <authorList>
            <consortium name="Lawrence Berkeley National Laboratory"/>
            <person name="Harder C.B."/>
            <person name="Miyauchi S."/>
            <person name="Viragh M."/>
            <person name="Kuo A."/>
            <person name="Thoen E."/>
            <person name="Andreopoulos B."/>
            <person name="Lu D."/>
            <person name="Skrede I."/>
            <person name="Drula E."/>
            <person name="Henrissat B."/>
            <person name="Morin E."/>
            <person name="Kohler A."/>
            <person name="Barry K."/>
            <person name="LaButti K."/>
            <person name="Morin E."/>
            <person name="Salamov A."/>
            <person name="Lipzen A."/>
            <person name="Mereny Z."/>
            <person name="Hegedus B."/>
            <person name="Baldrian P."/>
            <person name="Stursova M."/>
            <person name="Weitz H."/>
            <person name="Taylor A."/>
            <person name="Grigoriev I.V."/>
            <person name="Nagy L.G."/>
            <person name="Martin F."/>
            <person name="Kauserud H."/>
        </authorList>
    </citation>
    <scope>NUCLEOTIDE SEQUENCE</scope>
    <source>
        <strain evidence="2">CBHHK067</strain>
    </source>
</reference>
<gene>
    <name evidence="2" type="ORF">B0H17DRAFT_1207805</name>
</gene>
<protein>
    <submittedName>
        <fullName evidence="2">Uncharacterized protein</fullName>
    </submittedName>
</protein>
<dbReference type="EMBL" id="JARKIE010000150">
    <property type="protein sequence ID" value="KAJ7675297.1"/>
    <property type="molecule type" value="Genomic_DNA"/>
</dbReference>
<organism evidence="2 3">
    <name type="scientific">Mycena rosella</name>
    <name type="common">Pink bonnet</name>
    <name type="synonym">Agaricus rosellus</name>
    <dbReference type="NCBI Taxonomy" id="1033263"/>
    <lineage>
        <taxon>Eukaryota</taxon>
        <taxon>Fungi</taxon>
        <taxon>Dikarya</taxon>
        <taxon>Basidiomycota</taxon>
        <taxon>Agaricomycotina</taxon>
        <taxon>Agaricomycetes</taxon>
        <taxon>Agaricomycetidae</taxon>
        <taxon>Agaricales</taxon>
        <taxon>Marasmiineae</taxon>
        <taxon>Mycenaceae</taxon>
        <taxon>Mycena</taxon>
    </lineage>
</organism>
<feature type="region of interest" description="Disordered" evidence="1">
    <location>
        <begin position="1"/>
        <end position="30"/>
    </location>
</feature>
<dbReference type="AlphaFoldDB" id="A0AAD7D2Q5"/>
<comment type="caution">
    <text evidence="2">The sequence shown here is derived from an EMBL/GenBank/DDBJ whole genome shotgun (WGS) entry which is preliminary data.</text>
</comment>
<dbReference type="Proteomes" id="UP001221757">
    <property type="component" value="Unassembled WGS sequence"/>
</dbReference>
<evidence type="ECO:0000313" key="2">
    <source>
        <dbReference type="EMBL" id="KAJ7675297.1"/>
    </source>
</evidence>
<accession>A0AAD7D2Q5</accession>
<sequence length="202" mass="21930">MTARRRPRNAAGVVPGAHREGPSVRSAPPVIFRGPPSSIVPHNRSLFRISLIDAGETAFGNSLGEARGRLQTLRPSPYIADRLGPPASYPAATGFQRGAPNSGGTSARADLWKNGVGPPKQTANKRITSVAYAFVADLQRLEHDWKCPDCPAEIYCAPFRQYAEEEAIADAYPEWNDESSVQYSWAGLVFPKAPRIIDSDAE</sequence>
<evidence type="ECO:0000313" key="3">
    <source>
        <dbReference type="Proteomes" id="UP001221757"/>
    </source>
</evidence>
<proteinExistence type="predicted"/>
<keyword evidence="3" id="KW-1185">Reference proteome</keyword>